<keyword evidence="3" id="KW-1185">Reference proteome</keyword>
<proteinExistence type="predicted"/>
<evidence type="ECO:0000256" key="1">
    <source>
        <dbReference type="SAM" id="Phobius"/>
    </source>
</evidence>
<gene>
    <name evidence="2" type="ORF">GGR23_000116</name>
</gene>
<comment type="caution">
    <text evidence="2">The sequence shown here is derived from an EMBL/GenBank/DDBJ whole genome shotgun (WGS) entry which is preliminary data.</text>
</comment>
<feature type="transmembrane region" description="Helical" evidence="1">
    <location>
        <begin position="34"/>
        <end position="67"/>
    </location>
</feature>
<evidence type="ECO:0000313" key="3">
    <source>
        <dbReference type="Proteomes" id="UP000528286"/>
    </source>
</evidence>
<dbReference type="RefSeq" id="WP_183364151.1">
    <property type="nucleotide sequence ID" value="NZ_JACIEZ010000001.1"/>
</dbReference>
<dbReference type="Proteomes" id="UP000528286">
    <property type="component" value="Unassembled WGS sequence"/>
</dbReference>
<reference evidence="2 3" key="1">
    <citation type="submission" date="2020-08" db="EMBL/GenBank/DDBJ databases">
        <title>Genomic Encyclopedia of Type Strains, Phase IV (KMG-IV): sequencing the most valuable type-strain genomes for metagenomic binning, comparative biology and taxonomic classification.</title>
        <authorList>
            <person name="Goeker M."/>
        </authorList>
    </citation>
    <scope>NUCLEOTIDE SEQUENCE [LARGE SCALE GENOMIC DNA]</scope>
    <source>
        <strain evidence="2 3">DSM 29853</strain>
    </source>
</reference>
<keyword evidence="1" id="KW-0812">Transmembrane</keyword>
<name>A0A7W6J1A7_9HYPH</name>
<keyword evidence="1" id="KW-1133">Transmembrane helix</keyword>
<sequence length="70" mass="7633">MMKMLYHIPLLGWMLKEAASGSQTAQTLFVVNCALVWLLAAIFFGYPAIIIPALVAVPLIFVVLITITKG</sequence>
<organism evidence="2 3">
    <name type="scientific">Gellertiella hungarica</name>
    <dbReference type="NCBI Taxonomy" id="1572859"/>
    <lineage>
        <taxon>Bacteria</taxon>
        <taxon>Pseudomonadati</taxon>
        <taxon>Pseudomonadota</taxon>
        <taxon>Alphaproteobacteria</taxon>
        <taxon>Hyphomicrobiales</taxon>
        <taxon>Rhizobiaceae</taxon>
        <taxon>Gellertiella</taxon>
    </lineage>
</organism>
<keyword evidence="1" id="KW-0472">Membrane</keyword>
<dbReference type="EMBL" id="JACIEZ010000001">
    <property type="protein sequence ID" value="MBB4062955.1"/>
    <property type="molecule type" value="Genomic_DNA"/>
</dbReference>
<dbReference type="AlphaFoldDB" id="A0A7W6J1A7"/>
<accession>A0A7W6J1A7</accession>
<protein>
    <submittedName>
        <fullName evidence="2">ABC-type Na+ efflux pump permease subunit</fullName>
    </submittedName>
</protein>
<evidence type="ECO:0000313" key="2">
    <source>
        <dbReference type="EMBL" id="MBB4062955.1"/>
    </source>
</evidence>